<evidence type="ECO:0000313" key="3">
    <source>
        <dbReference type="EMBL" id="ROU08526.1"/>
    </source>
</evidence>
<proteinExistence type="inferred from homology"/>
<name>A0A3N2RMD0_9ENTR</name>
<comment type="similarity">
    <text evidence="1">Belongs to the colicins ColE2/ColE8/ColE9 and pyocins S1/S2 family.</text>
</comment>
<dbReference type="InterPro" id="IPR035900">
    <property type="entry name" value="Colicin_E_sf"/>
</dbReference>
<dbReference type="RefSeq" id="WP_123652887.1">
    <property type="nucleotide sequence ID" value="NZ_CP096201.1"/>
</dbReference>
<evidence type="ECO:0000256" key="1">
    <source>
        <dbReference type="ARBA" id="ARBA00009346"/>
    </source>
</evidence>
<evidence type="ECO:0000256" key="2">
    <source>
        <dbReference type="ARBA" id="ARBA00023025"/>
    </source>
</evidence>
<dbReference type="GeneID" id="85160628"/>
<evidence type="ECO:0000313" key="4">
    <source>
        <dbReference type="Proteomes" id="UP000268051"/>
    </source>
</evidence>
<dbReference type="OrthoDB" id="6810874at2"/>
<organism evidence="3 4">
    <name type="scientific">Kluyvera ascorbata</name>
    <dbReference type="NCBI Taxonomy" id="51288"/>
    <lineage>
        <taxon>Bacteria</taxon>
        <taxon>Pseudomonadati</taxon>
        <taxon>Pseudomonadota</taxon>
        <taxon>Gammaproteobacteria</taxon>
        <taxon>Enterobacterales</taxon>
        <taxon>Enterobacteriaceae</taxon>
        <taxon>Kluyvera</taxon>
    </lineage>
</organism>
<dbReference type="AlphaFoldDB" id="A0A3N2RMD0"/>
<gene>
    <name evidence="3" type="ORF">EB837_26285</name>
</gene>
<protein>
    <submittedName>
        <fullName evidence="3">Bacteriocin immunity protein</fullName>
    </submittedName>
</protein>
<accession>A0A3N2RMD0</accession>
<dbReference type="Pfam" id="PF01320">
    <property type="entry name" value="Colicin_Pyocin"/>
    <property type="match status" value="1"/>
</dbReference>
<dbReference type="Gene3D" id="1.10.1200.20">
    <property type="entry name" value="Colicin E immunity protein"/>
    <property type="match status" value="1"/>
</dbReference>
<dbReference type="SUPFAM" id="SSF47345">
    <property type="entry name" value="Colicin E immunity proteins"/>
    <property type="match status" value="1"/>
</dbReference>
<dbReference type="GO" id="GO:0030153">
    <property type="term" value="P:bacteriocin immunity"/>
    <property type="evidence" value="ECO:0007669"/>
    <property type="project" value="UniProtKB-KW"/>
</dbReference>
<reference evidence="3 4" key="1">
    <citation type="submission" date="2018-10" db="EMBL/GenBank/DDBJ databases">
        <title>Horizontal transference of carbapenem resistance between Klebsiella pneumoniae and Kluyvera ascorbata during abdominal infection: a case report.</title>
        <authorList>
            <person name="Raro O.H.F."/>
            <person name="Lima-Morales D."/>
            <person name="Barth A.L."/>
            <person name="Paim T.G.S."/>
            <person name="Mott M.P."/>
            <person name="Riche C.V.W."/>
            <person name="Teixeira U.F."/>
            <person name="Waechter F."/>
            <person name="Dias C.A.G."/>
        </authorList>
    </citation>
    <scope>NUCLEOTIDE SEQUENCE [LARGE SCALE GENOMIC DNA]</scope>
    <source>
        <strain evidence="3 4">OT2</strain>
    </source>
</reference>
<keyword evidence="2" id="KW-0079">Bacteriocin immunity</keyword>
<dbReference type="EMBL" id="RHFN01000084">
    <property type="protein sequence ID" value="ROU08526.1"/>
    <property type="molecule type" value="Genomic_DNA"/>
</dbReference>
<sequence>MTDKKLSNYTEKEFYDFITKIRMVDFASEAEHSKAIYEFGQLTEHPDKWDLIYRPKPNADNSTQGIINEIKKWRSANGRSSFKPE</sequence>
<dbReference type="InterPro" id="IPR000290">
    <property type="entry name" value="Colicin_pyocin"/>
</dbReference>
<dbReference type="PRINTS" id="PR01299">
    <property type="entry name" value="PYOCIN"/>
</dbReference>
<dbReference type="GO" id="GO:0015643">
    <property type="term" value="F:toxic substance binding"/>
    <property type="evidence" value="ECO:0007669"/>
    <property type="project" value="InterPro"/>
</dbReference>
<dbReference type="CDD" id="cd16363">
    <property type="entry name" value="Col_Im_like"/>
    <property type="match status" value="1"/>
</dbReference>
<comment type="caution">
    <text evidence="3">The sequence shown here is derived from an EMBL/GenBank/DDBJ whole genome shotgun (WGS) entry which is preliminary data.</text>
</comment>
<dbReference type="Proteomes" id="UP000268051">
    <property type="component" value="Unassembled WGS sequence"/>
</dbReference>